<keyword evidence="2" id="KW-1185">Reference proteome</keyword>
<evidence type="ECO:0000313" key="1">
    <source>
        <dbReference type="EMBL" id="KAG6464893.1"/>
    </source>
</evidence>
<dbReference type="EMBL" id="JH669285">
    <property type="protein sequence ID" value="KAG6464893.1"/>
    <property type="molecule type" value="Genomic_DNA"/>
</dbReference>
<accession>A0A921ZVP3</accession>
<protein>
    <submittedName>
        <fullName evidence="1">Uncharacterized protein</fullName>
    </submittedName>
</protein>
<organism evidence="1 2">
    <name type="scientific">Manduca sexta</name>
    <name type="common">Tobacco hawkmoth</name>
    <name type="synonym">Tobacco hornworm</name>
    <dbReference type="NCBI Taxonomy" id="7130"/>
    <lineage>
        <taxon>Eukaryota</taxon>
        <taxon>Metazoa</taxon>
        <taxon>Ecdysozoa</taxon>
        <taxon>Arthropoda</taxon>
        <taxon>Hexapoda</taxon>
        <taxon>Insecta</taxon>
        <taxon>Pterygota</taxon>
        <taxon>Neoptera</taxon>
        <taxon>Endopterygota</taxon>
        <taxon>Lepidoptera</taxon>
        <taxon>Glossata</taxon>
        <taxon>Ditrysia</taxon>
        <taxon>Bombycoidea</taxon>
        <taxon>Sphingidae</taxon>
        <taxon>Sphinginae</taxon>
        <taxon>Sphingini</taxon>
        <taxon>Manduca</taxon>
    </lineage>
</organism>
<dbReference type="Proteomes" id="UP000791440">
    <property type="component" value="Unassembled WGS sequence"/>
</dbReference>
<reference evidence="1" key="1">
    <citation type="journal article" date="2016" name="Insect Biochem. Mol. Biol.">
        <title>Multifaceted biological insights from a draft genome sequence of the tobacco hornworm moth, Manduca sexta.</title>
        <authorList>
            <person name="Kanost M.R."/>
            <person name="Arrese E.L."/>
            <person name="Cao X."/>
            <person name="Chen Y.R."/>
            <person name="Chellapilla S."/>
            <person name="Goldsmith M.R."/>
            <person name="Grosse-Wilde E."/>
            <person name="Heckel D.G."/>
            <person name="Herndon N."/>
            <person name="Jiang H."/>
            <person name="Papanicolaou A."/>
            <person name="Qu J."/>
            <person name="Soulages J.L."/>
            <person name="Vogel H."/>
            <person name="Walters J."/>
            <person name="Waterhouse R.M."/>
            <person name="Ahn S.J."/>
            <person name="Almeida F.C."/>
            <person name="An C."/>
            <person name="Aqrawi P."/>
            <person name="Bretschneider A."/>
            <person name="Bryant W.B."/>
            <person name="Bucks S."/>
            <person name="Chao H."/>
            <person name="Chevignon G."/>
            <person name="Christen J.M."/>
            <person name="Clarke D.F."/>
            <person name="Dittmer N.T."/>
            <person name="Ferguson L.C.F."/>
            <person name="Garavelou S."/>
            <person name="Gordon K.H.J."/>
            <person name="Gunaratna R.T."/>
            <person name="Han Y."/>
            <person name="Hauser F."/>
            <person name="He Y."/>
            <person name="Heidel-Fischer H."/>
            <person name="Hirsh A."/>
            <person name="Hu Y."/>
            <person name="Jiang H."/>
            <person name="Kalra D."/>
            <person name="Klinner C."/>
            <person name="Konig C."/>
            <person name="Kovar C."/>
            <person name="Kroll A.R."/>
            <person name="Kuwar S.S."/>
            <person name="Lee S.L."/>
            <person name="Lehman R."/>
            <person name="Li K."/>
            <person name="Li Z."/>
            <person name="Liang H."/>
            <person name="Lovelace S."/>
            <person name="Lu Z."/>
            <person name="Mansfield J.H."/>
            <person name="McCulloch K.J."/>
            <person name="Mathew T."/>
            <person name="Morton B."/>
            <person name="Muzny D.M."/>
            <person name="Neunemann D."/>
            <person name="Ongeri F."/>
            <person name="Pauchet Y."/>
            <person name="Pu L.L."/>
            <person name="Pyrousis I."/>
            <person name="Rao X.J."/>
            <person name="Redding A."/>
            <person name="Roesel C."/>
            <person name="Sanchez-Gracia A."/>
            <person name="Schaack S."/>
            <person name="Shukla A."/>
            <person name="Tetreau G."/>
            <person name="Wang Y."/>
            <person name="Xiong G.H."/>
            <person name="Traut W."/>
            <person name="Walsh T.K."/>
            <person name="Worley K.C."/>
            <person name="Wu D."/>
            <person name="Wu W."/>
            <person name="Wu Y.Q."/>
            <person name="Zhang X."/>
            <person name="Zou Z."/>
            <person name="Zucker H."/>
            <person name="Briscoe A.D."/>
            <person name="Burmester T."/>
            <person name="Clem R.J."/>
            <person name="Feyereisen R."/>
            <person name="Grimmelikhuijzen C.J.P."/>
            <person name="Hamodrakas S.J."/>
            <person name="Hansson B.S."/>
            <person name="Huguet E."/>
            <person name="Jermiin L.S."/>
            <person name="Lan Q."/>
            <person name="Lehman H.K."/>
            <person name="Lorenzen M."/>
            <person name="Merzendorfer H."/>
            <person name="Michalopoulos I."/>
            <person name="Morton D.B."/>
            <person name="Muthukrishnan S."/>
            <person name="Oakeshott J.G."/>
            <person name="Palmer W."/>
            <person name="Park Y."/>
            <person name="Passarelli A.L."/>
            <person name="Rozas J."/>
            <person name="Schwartz L.M."/>
            <person name="Smith W."/>
            <person name="Southgate A."/>
            <person name="Vilcinskas A."/>
            <person name="Vogt R."/>
            <person name="Wang P."/>
            <person name="Werren J."/>
            <person name="Yu X.Q."/>
            <person name="Zhou J.J."/>
            <person name="Brown S.J."/>
            <person name="Scherer S.E."/>
            <person name="Richards S."/>
            <person name="Blissard G.W."/>
        </authorList>
    </citation>
    <scope>NUCLEOTIDE SEQUENCE</scope>
</reference>
<gene>
    <name evidence="1" type="ORF">O3G_MSEX014795</name>
</gene>
<proteinExistence type="predicted"/>
<comment type="caution">
    <text evidence="1">The sequence shown here is derived from an EMBL/GenBank/DDBJ whole genome shotgun (WGS) entry which is preliminary data.</text>
</comment>
<evidence type="ECO:0000313" key="2">
    <source>
        <dbReference type="Proteomes" id="UP000791440"/>
    </source>
</evidence>
<dbReference type="AlphaFoldDB" id="A0A921ZVP3"/>
<sequence length="122" mass="14614">MIYKNNEPVKDRYYDYNSYVTTQRYRVSRRNQNTWNTQKAALRDVLMMKLVSYYEDKYKLSHRDVTTEIIISTEGTRLSDNDIFDEKTNYYDDLQVAEANKRKSKTVDKQIEHKPVAEVVTI</sequence>
<name>A0A921ZVP3_MANSE</name>
<reference evidence="1" key="2">
    <citation type="submission" date="2020-12" db="EMBL/GenBank/DDBJ databases">
        <authorList>
            <person name="Kanost M."/>
        </authorList>
    </citation>
    <scope>NUCLEOTIDE SEQUENCE</scope>
</reference>